<dbReference type="EMBL" id="JBHUIJ010000006">
    <property type="protein sequence ID" value="MFD2237181.1"/>
    <property type="molecule type" value="Genomic_DNA"/>
</dbReference>
<dbReference type="PRINTS" id="PR00081">
    <property type="entry name" value="GDHRDH"/>
</dbReference>
<organism evidence="4 5">
    <name type="scientific">Aureimonas populi</name>
    <dbReference type="NCBI Taxonomy" id="1701758"/>
    <lineage>
        <taxon>Bacteria</taxon>
        <taxon>Pseudomonadati</taxon>
        <taxon>Pseudomonadota</taxon>
        <taxon>Alphaproteobacteria</taxon>
        <taxon>Hyphomicrobiales</taxon>
        <taxon>Aurantimonadaceae</taxon>
        <taxon>Aureimonas</taxon>
    </lineage>
</organism>
<dbReference type="CDD" id="cd05374">
    <property type="entry name" value="17beta-HSD-like_SDR_c"/>
    <property type="match status" value="1"/>
</dbReference>
<dbReference type="PANTHER" id="PTHR43976:SF16">
    <property type="entry name" value="SHORT-CHAIN DEHYDROGENASE_REDUCTASE FAMILY PROTEIN"/>
    <property type="match status" value="1"/>
</dbReference>
<protein>
    <submittedName>
        <fullName evidence="4">SDR family oxidoreductase</fullName>
    </submittedName>
</protein>
<accession>A0ABW5CJU8</accession>
<dbReference type="SUPFAM" id="SSF51735">
    <property type="entry name" value="NAD(P)-binding Rossmann-fold domains"/>
    <property type="match status" value="1"/>
</dbReference>
<dbReference type="PANTHER" id="PTHR43976">
    <property type="entry name" value="SHORT CHAIN DEHYDROGENASE"/>
    <property type="match status" value="1"/>
</dbReference>
<dbReference type="InterPro" id="IPR036291">
    <property type="entry name" value="NAD(P)-bd_dom_sf"/>
</dbReference>
<evidence type="ECO:0000256" key="3">
    <source>
        <dbReference type="RuleBase" id="RU000363"/>
    </source>
</evidence>
<dbReference type="Gene3D" id="3.40.50.720">
    <property type="entry name" value="NAD(P)-binding Rossmann-like Domain"/>
    <property type="match status" value="1"/>
</dbReference>
<comment type="similarity">
    <text evidence="1 3">Belongs to the short-chain dehydrogenases/reductases (SDR) family.</text>
</comment>
<dbReference type="NCBIfam" id="NF005065">
    <property type="entry name" value="PRK06482.1"/>
    <property type="match status" value="1"/>
</dbReference>
<dbReference type="InterPro" id="IPR051911">
    <property type="entry name" value="SDR_oxidoreductase"/>
</dbReference>
<comment type="caution">
    <text evidence="4">The sequence shown here is derived from an EMBL/GenBank/DDBJ whole genome shotgun (WGS) entry which is preliminary data.</text>
</comment>
<dbReference type="Proteomes" id="UP001597371">
    <property type="component" value="Unassembled WGS sequence"/>
</dbReference>
<evidence type="ECO:0000256" key="1">
    <source>
        <dbReference type="ARBA" id="ARBA00006484"/>
    </source>
</evidence>
<dbReference type="RefSeq" id="WP_209736684.1">
    <property type="nucleotide sequence ID" value="NZ_CP072611.1"/>
</dbReference>
<dbReference type="InterPro" id="IPR002347">
    <property type="entry name" value="SDR_fam"/>
</dbReference>
<reference evidence="5" key="1">
    <citation type="journal article" date="2019" name="Int. J. Syst. Evol. Microbiol.">
        <title>The Global Catalogue of Microorganisms (GCM) 10K type strain sequencing project: providing services to taxonomists for standard genome sequencing and annotation.</title>
        <authorList>
            <consortium name="The Broad Institute Genomics Platform"/>
            <consortium name="The Broad Institute Genome Sequencing Center for Infectious Disease"/>
            <person name="Wu L."/>
            <person name="Ma J."/>
        </authorList>
    </citation>
    <scope>NUCLEOTIDE SEQUENCE [LARGE SCALE GENOMIC DNA]</scope>
    <source>
        <strain evidence="5">ZS-35-S2</strain>
    </source>
</reference>
<evidence type="ECO:0000313" key="5">
    <source>
        <dbReference type="Proteomes" id="UP001597371"/>
    </source>
</evidence>
<gene>
    <name evidence="4" type="ORF">ACFSKQ_06835</name>
</gene>
<keyword evidence="2" id="KW-0560">Oxidoreductase</keyword>
<dbReference type="PRINTS" id="PR00080">
    <property type="entry name" value="SDRFAMILY"/>
</dbReference>
<evidence type="ECO:0000313" key="4">
    <source>
        <dbReference type="EMBL" id="MFD2237181.1"/>
    </source>
</evidence>
<keyword evidence="5" id="KW-1185">Reference proteome</keyword>
<name>A0ABW5CJU8_9HYPH</name>
<dbReference type="Pfam" id="PF00106">
    <property type="entry name" value="adh_short"/>
    <property type="match status" value="1"/>
</dbReference>
<proteinExistence type="inferred from homology"/>
<evidence type="ECO:0000256" key="2">
    <source>
        <dbReference type="ARBA" id="ARBA00023002"/>
    </source>
</evidence>
<sequence length="280" mass="29975">MTKTWFITGASSGFGRGLTEKLLARGDRVAATSRRSEALDDLRAQYGDRLWTAVLDVRDLDQVRATVDRAFGDLGRIDILVSNAGYAVLGAAEETTDELLRDIVDTNLLGSIALIRSALPHLRAQGGGRVLQVSSEGGQIAYPGFSLYHATKWGIEGFVEAVAKEVAPFGIDFTLVEPGPARTNFVHGVVQPEPIAAYDGTPAHITRDAALGGDWIITGDPDRMTDAMIAVADKTHPPLRLALGGTSYDAIREALTARIEALDAQRAIAFSTDYPAEELA</sequence>